<dbReference type="EMBL" id="JAAVUM010000006">
    <property type="protein sequence ID" value="NKE05859.1"/>
    <property type="molecule type" value="Genomic_DNA"/>
</dbReference>
<dbReference type="PANTHER" id="PTHR34406">
    <property type="entry name" value="PROTEIN YCEI"/>
    <property type="match status" value="1"/>
</dbReference>
<feature type="domain" description="Lipid/polyisoprenoid-binding YceI-like" evidence="2">
    <location>
        <begin position="3"/>
        <end position="176"/>
    </location>
</feature>
<dbReference type="InterPro" id="IPR007372">
    <property type="entry name" value="Lipid/polyisoprenoid-bd_YceI"/>
</dbReference>
<evidence type="ECO:0000313" key="4">
    <source>
        <dbReference type="Proteomes" id="UP000587942"/>
    </source>
</evidence>
<dbReference type="InterPro" id="IPR036761">
    <property type="entry name" value="TTHA0802/YceI-like_sf"/>
</dbReference>
<dbReference type="Gene3D" id="2.40.128.110">
    <property type="entry name" value="Lipid/polyisoprenoid-binding, YceI-like"/>
    <property type="match status" value="1"/>
</dbReference>
<evidence type="ECO:0000313" key="3">
    <source>
        <dbReference type="EMBL" id="NKE05859.1"/>
    </source>
</evidence>
<dbReference type="Pfam" id="PF04264">
    <property type="entry name" value="YceI"/>
    <property type="match status" value="1"/>
</dbReference>
<dbReference type="PANTHER" id="PTHR34406:SF1">
    <property type="entry name" value="PROTEIN YCEI"/>
    <property type="match status" value="1"/>
</dbReference>
<gene>
    <name evidence="3" type="ORF">GWK17_10340</name>
</gene>
<name>A0A846TGD2_9BACI</name>
<dbReference type="AlphaFoldDB" id="A0A846TGD2"/>
<reference evidence="3 4" key="1">
    <citation type="submission" date="2020-03" db="EMBL/GenBank/DDBJ databases">
        <authorList>
            <person name="Sun Q."/>
        </authorList>
    </citation>
    <scope>NUCLEOTIDE SEQUENCE [LARGE SCALE GENOMIC DNA]</scope>
    <source>
        <strain evidence="3 4">KACC 21451</strain>
    </source>
</reference>
<protein>
    <submittedName>
        <fullName evidence="3">YceI family protein</fullName>
    </submittedName>
</protein>
<dbReference type="RefSeq" id="WP_167832296.1">
    <property type="nucleotide sequence ID" value="NZ_JAAVUM010000006.1"/>
</dbReference>
<evidence type="ECO:0000256" key="1">
    <source>
        <dbReference type="ARBA" id="ARBA00008812"/>
    </source>
</evidence>
<organism evidence="3 4">
    <name type="scientific">Mesobacillus selenatarsenatis</name>
    <dbReference type="NCBI Taxonomy" id="388741"/>
    <lineage>
        <taxon>Bacteria</taxon>
        <taxon>Bacillati</taxon>
        <taxon>Bacillota</taxon>
        <taxon>Bacilli</taxon>
        <taxon>Bacillales</taxon>
        <taxon>Bacillaceae</taxon>
        <taxon>Mesobacillus</taxon>
    </lineage>
</organism>
<comment type="similarity">
    <text evidence="1">Belongs to the UPF0312 family.</text>
</comment>
<dbReference type="SUPFAM" id="SSF101874">
    <property type="entry name" value="YceI-like"/>
    <property type="match status" value="1"/>
</dbReference>
<sequence>MAKFAVDQAHSAVGFEVKHMMVSKVKGQFGSYTADVEAADLTDLTTDLTTASIAFKIDVASIDTRNEDRENHLKSADFFDVENYPTIDFKSTSITRDGDDYKVTGDLTIKDVTKPVTFDVEYGGKGTNPWGVEVYGFEAAAKVNREEFGLTWNAPLETGGVLVGKDIKIKVELEVNPVA</sequence>
<dbReference type="Proteomes" id="UP000587942">
    <property type="component" value="Unassembled WGS sequence"/>
</dbReference>
<accession>A0A846TGD2</accession>
<comment type="caution">
    <text evidence="3">The sequence shown here is derived from an EMBL/GenBank/DDBJ whole genome shotgun (WGS) entry which is preliminary data.</text>
</comment>
<proteinExistence type="inferred from homology"/>
<evidence type="ECO:0000259" key="2">
    <source>
        <dbReference type="SMART" id="SM00867"/>
    </source>
</evidence>
<dbReference type="SMART" id="SM00867">
    <property type="entry name" value="YceI"/>
    <property type="match status" value="1"/>
</dbReference>